<keyword evidence="2" id="KW-0539">Nucleus</keyword>
<dbReference type="GO" id="GO:0006397">
    <property type="term" value="P:mRNA processing"/>
    <property type="evidence" value="ECO:0007669"/>
    <property type="project" value="InterPro"/>
</dbReference>
<keyword evidence="5" id="KW-1185">Reference proteome</keyword>
<protein>
    <submittedName>
        <fullName evidence="4">THO complex subunit 7 homolog</fullName>
    </submittedName>
</protein>
<reference evidence="4" key="1">
    <citation type="submission" date="2020-07" db="EMBL/GenBank/DDBJ databases">
        <title>Multicomponent nature underlies the extraordinary mechanical properties of spider dragline silk.</title>
        <authorList>
            <person name="Kono N."/>
            <person name="Nakamura H."/>
            <person name="Mori M."/>
            <person name="Yoshida Y."/>
            <person name="Ohtoshi R."/>
            <person name="Malay A.D."/>
            <person name="Moran D.A.P."/>
            <person name="Tomita M."/>
            <person name="Numata K."/>
            <person name="Arakawa K."/>
        </authorList>
    </citation>
    <scope>NUCLEOTIDE SEQUENCE</scope>
</reference>
<feature type="coiled-coil region" evidence="3">
    <location>
        <begin position="101"/>
        <end position="168"/>
    </location>
</feature>
<accession>A0A8X6FJA0</accession>
<dbReference type="Pfam" id="PF05615">
    <property type="entry name" value="THOC7"/>
    <property type="match status" value="1"/>
</dbReference>
<evidence type="ECO:0000256" key="2">
    <source>
        <dbReference type="ARBA" id="ARBA00023242"/>
    </source>
</evidence>
<evidence type="ECO:0000313" key="5">
    <source>
        <dbReference type="Proteomes" id="UP000887116"/>
    </source>
</evidence>
<dbReference type="OrthoDB" id="205166at2759"/>
<evidence type="ECO:0000256" key="3">
    <source>
        <dbReference type="SAM" id="Coils"/>
    </source>
</evidence>
<dbReference type="Proteomes" id="UP000887116">
    <property type="component" value="Unassembled WGS sequence"/>
</dbReference>
<evidence type="ECO:0000313" key="4">
    <source>
        <dbReference type="EMBL" id="GFQ81266.1"/>
    </source>
</evidence>
<organism evidence="4 5">
    <name type="scientific">Trichonephila clavata</name>
    <name type="common">Joro spider</name>
    <name type="synonym">Nephila clavata</name>
    <dbReference type="NCBI Taxonomy" id="2740835"/>
    <lineage>
        <taxon>Eukaryota</taxon>
        <taxon>Metazoa</taxon>
        <taxon>Ecdysozoa</taxon>
        <taxon>Arthropoda</taxon>
        <taxon>Chelicerata</taxon>
        <taxon>Arachnida</taxon>
        <taxon>Araneae</taxon>
        <taxon>Araneomorphae</taxon>
        <taxon>Entelegynae</taxon>
        <taxon>Araneoidea</taxon>
        <taxon>Nephilidae</taxon>
        <taxon>Trichonephila</taxon>
    </lineage>
</organism>
<comment type="subcellular location">
    <subcellularLocation>
        <location evidence="1">Nucleus</location>
    </subcellularLocation>
</comment>
<name>A0A8X6FJA0_TRICU</name>
<proteinExistence type="predicted"/>
<dbReference type="EMBL" id="BMAO01032310">
    <property type="protein sequence ID" value="GFQ81266.1"/>
    <property type="molecule type" value="Genomic_DNA"/>
</dbReference>
<sequence length="200" mass="23177">MANSAQEAIQISDDEVFRRKLLMDGDGMGDERRLTHLLRSFLNWCDNKHESEEQIVLGYEGLITSLENCELLMSKSHLAQLANKREIQNYEELECQIKKKIFEMQETILKKKEELKEAKKIREQKQKYDALAKIIVKLPDRKETEIKLKALNEEIKGLGESKKQLESKLETRHKELGVLLSAAATLKETIKEEESSAMME</sequence>
<gene>
    <name evidence="4" type="primary">thoc7</name>
    <name evidence="4" type="ORF">TNCT_537491</name>
</gene>
<dbReference type="AlphaFoldDB" id="A0A8X6FJA0"/>
<keyword evidence="3" id="KW-0175">Coiled coil</keyword>
<comment type="caution">
    <text evidence="4">The sequence shown here is derived from an EMBL/GenBank/DDBJ whole genome shotgun (WGS) entry which is preliminary data.</text>
</comment>
<evidence type="ECO:0000256" key="1">
    <source>
        <dbReference type="ARBA" id="ARBA00004123"/>
    </source>
</evidence>
<dbReference type="GO" id="GO:0000445">
    <property type="term" value="C:THO complex part of transcription export complex"/>
    <property type="evidence" value="ECO:0007669"/>
    <property type="project" value="InterPro"/>
</dbReference>
<dbReference type="InterPro" id="IPR008501">
    <property type="entry name" value="THOC7/Mft1"/>
</dbReference>